<sequence length="100" mass="11797">MLRALRTLDGSEVNDAFELGNIVIPVVIGRRLNRWLQHRHWRVVIPAWLSRALTNSCQFKLCALHCLNENMLAIRLDFYATQHMHRAVKLKYPENRFEVT</sequence>
<dbReference type="AlphaFoldDB" id="A0A0D0BEA6"/>
<reference evidence="2" key="2">
    <citation type="submission" date="2015-01" db="EMBL/GenBank/DDBJ databases">
        <title>Evolutionary Origins and Diversification of the Mycorrhizal Mutualists.</title>
        <authorList>
            <consortium name="DOE Joint Genome Institute"/>
            <consortium name="Mycorrhizal Genomics Consortium"/>
            <person name="Kohler A."/>
            <person name="Kuo A."/>
            <person name="Nagy L.G."/>
            <person name="Floudas D."/>
            <person name="Copeland A."/>
            <person name="Barry K.W."/>
            <person name="Cichocki N."/>
            <person name="Veneault-Fourrey C."/>
            <person name="LaButti K."/>
            <person name="Lindquist E.A."/>
            <person name="Lipzen A."/>
            <person name="Lundell T."/>
            <person name="Morin E."/>
            <person name="Murat C."/>
            <person name="Riley R."/>
            <person name="Ohm R."/>
            <person name="Sun H."/>
            <person name="Tunlid A."/>
            <person name="Henrissat B."/>
            <person name="Grigoriev I.V."/>
            <person name="Hibbett D.S."/>
            <person name="Martin F."/>
        </authorList>
    </citation>
    <scope>NUCLEOTIDE SEQUENCE [LARGE SCALE GENOMIC DNA]</scope>
    <source>
        <strain evidence="2">UH-Slu-Lm8-n1</strain>
    </source>
</reference>
<proteinExistence type="predicted"/>
<evidence type="ECO:0000313" key="1">
    <source>
        <dbReference type="EMBL" id="KIK41653.1"/>
    </source>
</evidence>
<gene>
    <name evidence="1" type="ORF">CY34DRAFT_195691</name>
</gene>
<name>A0A0D0BEA6_9AGAM</name>
<keyword evidence="2" id="KW-1185">Reference proteome</keyword>
<organism evidence="1 2">
    <name type="scientific">Suillus luteus UH-Slu-Lm8-n1</name>
    <dbReference type="NCBI Taxonomy" id="930992"/>
    <lineage>
        <taxon>Eukaryota</taxon>
        <taxon>Fungi</taxon>
        <taxon>Dikarya</taxon>
        <taxon>Basidiomycota</taxon>
        <taxon>Agaricomycotina</taxon>
        <taxon>Agaricomycetes</taxon>
        <taxon>Agaricomycetidae</taxon>
        <taxon>Boletales</taxon>
        <taxon>Suillineae</taxon>
        <taxon>Suillaceae</taxon>
        <taxon>Suillus</taxon>
    </lineage>
</organism>
<evidence type="ECO:0000313" key="2">
    <source>
        <dbReference type="Proteomes" id="UP000054485"/>
    </source>
</evidence>
<accession>A0A0D0BEA6</accession>
<protein>
    <submittedName>
        <fullName evidence="1">Uncharacterized protein</fullName>
    </submittedName>
</protein>
<reference evidence="1 2" key="1">
    <citation type="submission" date="2014-04" db="EMBL/GenBank/DDBJ databases">
        <authorList>
            <consortium name="DOE Joint Genome Institute"/>
            <person name="Kuo A."/>
            <person name="Ruytinx J."/>
            <person name="Rineau F."/>
            <person name="Colpaert J."/>
            <person name="Kohler A."/>
            <person name="Nagy L.G."/>
            <person name="Floudas D."/>
            <person name="Copeland A."/>
            <person name="Barry K.W."/>
            <person name="Cichocki N."/>
            <person name="Veneault-Fourrey C."/>
            <person name="LaButti K."/>
            <person name="Lindquist E.A."/>
            <person name="Lipzen A."/>
            <person name="Lundell T."/>
            <person name="Morin E."/>
            <person name="Murat C."/>
            <person name="Sun H."/>
            <person name="Tunlid A."/>
            <person name="Henrissat B."/>
            <person name="Grigoriev I.V."/>
            <person name="Hibbett D.S."/>
            <person name="Martin F."/>
            <person name="Nordberg H.P."/>
            <person name="Cantor M.N."/>
            <person name="Hua S.X."/>
        </authorList>
    </citation>
    <scope>NUCLEOTIDE SEQUENCE [LARGE SCALE GENOMIC DNA]</scope>
    <source>
        <strain evidence="1 2">UH-Slu-Lm8-n1</strain>
    </source>
</reference>
<dbReference type="InParanoid" id="A0A0D0BEA6"/>
<dbReference type="Proteomes" id="UP000054485">
    <property type="component" value="Unassembled WGS sequence"/>
</dbReference>
<dbReference type="EMBL" id="KN835262">
    <property type="protein sequence ID" value="KIK41653.1"/>
    <property type="molecule type" value="Genomic_DNA"/>
</dbReference>
<dbReference type="HOGENOM" id="CLU_2307899_0_0_1"/>